<dbReference type="Proteomes" id="UP000249340">
    <property type="component" value="Chromosome"/>
</dbReference>
<keyword evidence="2" id="KW-1185">Reference proteome</keyword>
<dbReference type="InterPro" id="IPR023198">
    <property type="entry name" value="PGP-like_dom2"/>
</dbReference>
<dbReference type="Gene3D" id="3.40.50.1000">
    <property type="entry name" value="HAD superfamily/HAD-like"/>
    <property type="match status" value="1"/>
</dbReference>
<evidence type="ECO:0000313" key="2">
    <source>
        <dbReference type="Proteomes" id="UP000249340"/>
    </source>
</evidence>
<dbReference type="SUPFAM" id="SSF56784">
    <property type="entry name" value="HAD-like"/>
    <property type="match status" value="1"/>
</dbReference>
<evidence type="ECO:0000313" key="1">
    <source>
        <dbReference type="EMBL" id="AXI77530.1"/>
    </source>
</evidence>
<dbReference type="InterPro" id="IPR050155">
    <property type="entry name" value="HAD-like_hydrolase_sf"/>
</dbReference>
<reference evidence="2" key="1">
    <citation type="submission" date="2018-07" db="EMBL/GenBank/DDBJ databases">
        <title>Streptacidiphilus bronchialis DSM 106435 chromosome.</title>
        <authorList>
            <person name="Batra D."/>
            <person name="Gulvik C.A."/>
        </authorList>
    </citation>
    <scope>NUCLEOTIDE SEQUENCE [LARGE SCALE GENOMIC DNA]</scope>
    <source>
        <strain evidence="2">DSM 106435</strain>
    </source>
</reference>
<protein>
    <submittedName>
        <fullName evidence="1">HAD family hydrolase</fullName>
    </submittedName>
</protein>
<dbReference type="OrthoDB" id="9781769at2"/>
<gene>
    <name evidence="1" type="ORF">C7M71_008820</name>
</gene>
<dbReference type="GO" id="GO:0008967">
    <property type="term" value="F:phosphoglycolate phosphatase activity"/>
    <property type="evidence" value="ECO:0007669"/>
    <property type="project" value="TreeGrafter"/>
</dbReference>
<organism evidence="1 2">
    <name type="scientific">Peterkaempfera bronchialis</name>
    <dbReference type="NCBI Taxonomy" id="2126346"/>
    <lineage>
        <taxon>Bacteria</taxon>
        <taxon>Bacillati</taxon>
        <taxon>Actinomycetota</taxon>
        <taxon>Actinomycetes</taxon>
        <taxon>Kitasatosporales</taxon>
        <taxon>Streptomycetaceae</taxon>
        <taxon>Peterkaempfera</taxon>
    </lineage>
</organism>
<dbReference type="Gene3D" id="1.10.150.240">
    <property type="entry name" value="Putative phosphatase, domain 2"/>
    <property type="match status" value="1"/>
</dbReference>
<keyword evidence="1" id="KW-0378">Hydrolase</keyword>
<dbReference type="Pfam" id="PF12710">
    <property type="entry name" value="HAD"/>
    <property type="match status" value="1"/>
</dbReference>
<dbReference type="SFLD" id="SFLDG01129">
    <property type="entry name" value="C1.5:_HAD__Beta-PGM__Phosphata"/>
    <property type="match status" value="1"/>
</dbReference>
<dbReference type="InterPro" id="IPR036412">
    <property type="entry name" value="HAD-like_sf"/>
</dbReference>
<dbReference type="InterPro" id="IPR023214">
    <property type="entry name" value="HAD_sf"/>
</dbReference>
<accession>A0A345SUX5</accession>
<proteinExistence type="predicted"/>
<sequence>MSTDNAASGQGRSDRHLVLWDVDHTLVRIGGGVSRAIYAQAFESVTGRPLNALADMSGRTERAITVDTLRLNGIDEPEVRFAAFYSALATAAEQQADRIREFGIVLPGAREALDSCAAHNIVQSAATGNIRPIAMTKLTTLAVGADLDFSVGGYGDDGSDRADLVRQARKRAAEKYGHDFAGTRTVVVGDTPHDVRGARDADALAVAVASGNSTAEELRQAGADIVLTSLRDFPVHCGEALGW</sequence>
<dbReference type="GO" id="GO:0006281">
    <property type="term" value="P:DNA repair"/>
    <property type="evidence" value="ECO:0007669"/>
    <property type="project" value="TreeGrafter"/>
</dbReference>
<dbReference type="AlphaFoldDB" id="A0A345SUX5"/>
<dbReference type="RefSeq" id="WP_111492107.1">
    <property type="nucleotide sequence ID" value="NZ_CP031264.1"/>
</dbReference>
<dbReference type="SFLD" id="SFLDS00003">
    <property type="entry name" value="Haloacid_Dehalogenase"/>
    <property type="match status" value="1"/>
</dbReference>
<dbReference type="PANTHER" id="PTHR43434:SF1">
    <property type="entry name" value="PHOSPHOGLYCOLATE PHOSPHATASE"/>
    <property type="match status" value="1"/>
</dbReference>
<dbReference type="PANTHER" id="PTHR43434">
    <property type="entry name" value="PHOSPHOGLYCOLATE PHOSPHATASE"/>
    <property type="match status" value="1"/>
</dbReference>
<dbReference type="KEGG" id="stri:C7M71_008820"/>
<dbReference type="EMBL" id="CP031264">
    <property type="protein sequence ID" value="AXI77530.1"/>
    <property type="molecule type" value="Genomic_DNA"/>
</dbReference>
<name>A0A345SUX5_9ACTN</name>